<evidence type="ECO:0000313" key="1">
    <source>
        <dbReference type="EMBL" id="KAF4123254.1"/>
    </source>
</evidence>
<dbReference type="RefSeq" id="XP_035321906.1">
    <property type="nucleotide sequence ID" value="XM_035468772.1"/>
</dbReference>
<dbReference type="EMBL" id="JAANYQ010000007">
    <property type="protein sequence ID" value="KAF4123254.1"/>
    <property type="molecule type" value="Genomic_DNA"/>
</dbReference>
<reference evidence="1" key="1">
    <citation type="submission" date="2020-03" db="EMBL/GenBank/DDBJ databases">
        <title>Site-based positive gene gene selection in Geosmithia morbida across the United States reveals a broad range of putative effectors and factors for local host and environmental adapation.</title>
        <authorList>
            <person name="Onufrak A."/>
            <person name="Murdoch R.W."/>
            <person name="Gazis R."/>
            <person name="Huff M."/>
            <person name="Staton M."/>
            <person name="Klingeman W."/>
            <person name="Hadziabdic D."/>
        </authorList>
    </citation>
    <scope>NUCLEOTIDE SEQUENCE</scope>
    <source>
        <strain evidence="1">1262</strain>
    </source>
</reference>
<gene>
    <name evidence="1" type="ORF">GMORB2_6804</name>
</gene>
<organism evidence="1 2">
    <name type="scientific">Geosmithia morbida</name>
    <dbReference type="NCBI Taxonomy" id="1094350"/>
    <lineage>
        <taxon>Eukaryota</taxon>
        <taxon>Fungi</taxon>
        <taxon>Dikarya</taxon>
        <taxon>Ascomycota</taxon>
        <taxon>Pezizomycotina</taxon>
        <taxon>Sordariomycetes</taxon>
        <taxon>Hypocreomycetidae</taxon>
        <taxon>Hypocreales</taxon>
        <taxon>Bionectriaceae</taxon>
        <taxon>Geosmithia</taxon>
    </lineage>
</organism>
<keyword evidence="2" id="KW-1185">Reference proteome</keyword>
<sequence>MTSKTGLFTLAEAGFKWADTVRRPHPFRPSDILNSALRRRRRTVRAKLGTIADAMDEILSLCARSDMFTAHNGVVMNARIYEALNEGQMAIVPDVDPGPLEFEESFRTWETVPVKECKMAVLDHDNEPVTRYRILDIHKHTS</sequence>
<dbReference type="Proteomes" id="UP000749293">
    <property type="component" value="Unassembled WGS sequence"/>
</dbReference>
<name>A0A9P4YYC9_9HYPO</name>
<evidence type="ECO:0000313" key="2">
    <source>
        <dbReference type="Proteomes" id="UP000749293"/>
    </source>
</evidence>
<proteinExistence type="predicted"/>
<comment type="caution">
    <text evidence="1">The sequence shown here is derived from an EMBL/GenBank/DDBJ whole genome shotgun (WGS) entry which is preliminary data.</text>
</comment>
<dbReference type="AlphaFoldDB" id="A0A9P4YYC9"/>
<accession>A0A9P4YYC9</accession>
<dbReference type="GeneID" id="55973027"/>
<dbReference type="OrthoDB" id="5386595at2759"/>
<protein>
    <submittedName>
        <fullName evidence="1">Uncharacterized protein</fullName>
    </submittedName>
</protein>